<dbReference type="GO" id="GO:0038023">
    <property type="term" value="F:signaling receptor activity"/>
    <property type="evidence" value="ECO:0007669"/>
    <property type="project" value="TreeGrafter"/>
</dbReference>
<dbReference type="AlphaFoldDB" id="A0A8C0J2Q7"/>
<dbReference type="InterPro" id="IPR001304">
    <property type="entry name" value="C-type_lectin-like"/>
</dbReference>
<dbReference type="InterPro" id="IPR051527">
    <property type="entry name" value="KLR_subfamily_B"/>
</dbReference>
<dbReference type="Ensembl" id="ENSCABT00000028299.1">
    <property type="protein sequence ID" value="ENSCABP00000025828.1"/>
    <property type="gene ID" value="ENSCABG00000019005.1"/>
</dbReference>
<comment type="subcellular location">
    <subcellularLocation>
        <location evidence="1">Membrane</location>
        <topology evidence="1">Single-pass type II membrane protein</topology>
    </subcellularLocation>
</comment>
<name>A0A8C0J2Q7_CHEAB</name>
<keyword evidence="2" id="KW-0430">Lectin</keyword>
<accession>A0A8C0J2Q7</accession>
<dbReference type="SUPFAM" id="SSF56436">
    <property type="entry name" value="C-type lectin-like"/>
    <property type="match status" value="1"/>
</dbReference>
<keyword evidence="6" id="KW-0472">Membrane</keyword>
<evidence type="ECO:0000256" key="4">
    <source>
        <dbReference type="ARBA" id="ARBA00022989"/>
    </source>
</evidence>
<evidence type="ECO:0000256" key="1">
    <source>
        <dbReference type="ARBA" id="ARBA00004606"/>
    </source>
</evidence>
<dbReference type="OMA" id="PQNPEEM"/>
<dbReference type="Gene3D" id="3.10.100.10">
    <property type="entry name" value="Mannose-Binding Protein A, subunit A"/>
    <property type="match status" value="1"/>
</dbReference>
<dbReference type="PANTHER" id="PTHR46784:SF1">
    <property type="entry name" value="KILLER CELL LECTIN-LIKE RECEPTOR SUBFAMILY B MEMBER 1"/>
    <property type="match status" value="1"/>
</dbReference>
<dbReference type="Pfam" id="PF00059">
    <property type="entry name" value="Lectin_C"/>
    <property type="match status" value="1"/>
</dbReference>
<dbReference type="InterPro" id="IPR016186">
    <property type="entry name" value="C-type_lectin-like/link_sf"/>
</dbReference>
<dbReference type="GO" id="GO:0009986">
    <property type="term" value="C:cell surface"/>
    <property type="evidence" value="ECO:0007669"/>
    <property type="project" value="TreeGrafter"/>
</dbReference>
<evidence type="ECO:0000313" key="8">
    <source>
        <dbReference type="Ensembl" id="ENSCABP00000025828.1"/>
    </source>
</evidence>
<dbReference type="PANTHER" id="PTHR46784">
    <property type="entry name" value="KILLER CELL LECTIN-LIKE RECEPTOR SUBFAMILY B MEMBER 1"/>
    <property type="match status" value="1"/>
</dbReference>
<evidence type="ECO:0000256" key="5">
    <source>
        <dbReference type="ARBA" id="ARBA00023157"/>
    </source>
</evidence>
<protein>
    <recommendedName>
        <fullName evidence="7">C-type lectin domain-containing protein</fullName>
    </recommendedName>
</protein>
<dbReference type="InterPro" id="IPR016187">
    <property type="entry name" value="CTDL_fold"/>
</dbReference>
<evidence type="ECO:0000313" key="9">
    <source>
        <dbReference type="Proteomes" id="UP000694404"/>
    </source>
</evidence>
<keyword evidence="4 6" id="KW-1133">Transmembrane helix</keyword>
<reference evidence="8" key="1">
    <citation type="submission" date="2025-08" db="UniProtKB">
        <authorList>
            <consortium name="Ensembl"/>
        </authorList>
    </citation>
    <scope>IDENTIFICATION</scope>
</reference>
<evidence type="ECO:0000259" key="7">
    <source>
        <dbReference type="PROSITE" id="PS50041"/>
    </source>
</evidence>
<dbReference type="GeneTree" id="ENSGT00940000154685"/>
<evidence type="ECO:0000256" key="3">
    <source>
        <dbReference type="ARBA" id="ARBA00022968"/>
    </source>
</evidence>
<evidence type="ECO:0000256" key="2">
    <source>
        <dbReference type="ARBA" id="ARBA00022734"/>
    </source>
</evidence>
<sequence>MRTANRPGQCVKGQRCRLVDVNGCGCTTAHYLPRFRQTGSAFPPLILAACPQCPLWHRIALRVGWAGNIVLLGAVIVLAVLVRTIRSIILIIVPFPRPEGSECKLCPRDWVPHMDKCYWVSKENKYWSWGRDDCLRRGADLLVIQDREELEFAQNLTGNQNPVWIGLNITSPGRKWTWVDGSTLNQMFTVLGSAEENSCAAVMKTRIKSEICNTDYKWICQKEAVLCNDWNS</sequence>
<dbReference type="GO" id="GO:0042269">
    <property type="term" value="P:regulation of natural killer cell mediated cytotoxicity"/>
    <property type="evidence" value="ECO:0007669"/>
    <property type="project" value="TreeGrafter"/>
</dbReference>
<dbReference type="GO" id="GO:0005886">
    <property type="term" value="C:plasma membrane"/>
    <property type="evidence" value="ECO:0007669"/>
    <property type="project" value="TreeGrafter"/>
</dbReference>
<dbReference type="PROSITE" id="PS50041">
    <property type="entry name" value="C_TYPE_LECTIN_2"/>
    <property type="match status" value="1"/>
</dbReference>
<keyword evidence="3" id="KW-0735">Signal-anchor</keyword>
<evidence type="ECO:0000256" key="6">
    <source>
        <dbReference type="SAM" id="Phobius"/>
    </source>
</evidence>
<reference evidence="8" key="2">
    <citation type="submission" date="2025-09" db="UniProtKB">
        <authorList>
            <consortium name="Ensembl"/>
        </authorList>
    </citation>
    <scope>IDENTIFICATION</scope>
</reference>
<dbReference type="Proteomes" id="UP000694404">
    <property type="component" value="Unplaced"/>
</dbReference>
<organism evidence="8 9">
    <name type="scientific">Chelonoidis abingdonii</name>
    <name type="common">Abingdon island giant tortoise</name>
    <name type="synonym">Testudo abingdonii</name>
    <dbReference type="NCBI Taxonomy" id="106734"/>
    <lineage>
        <taxon>Eukaryota</taxon>
        <taxon>Metazoa</taxon>
        <taxon>Chordata</taxon>
        <taxon>Craniata</taxon>
        <taxon>Vertebrata</taxon>
        <taxon>Euteleostomi</taxon>
        <taxon>Archelosauria</taxon>
        <taxon>Testudinata</taxon>
        <taxon>Testudines</taxon>
        <taxon>Cryptodira</taxon>
        <taxon>Durocryptodira</taxon>
        <taxon>Testudinoidea</taxon>
        <taxon>Testudinidae</taxon>
        <taxon>Chelonoidis</taxon>
    </lineage>
</organism>
<keyword evidence="5" id="KW-1015">Disulfide bond</keyword>
<feature type="domain" description="C-type lectin" evidence="7">
    <location>
        <begin position="113"/>
        <end position="221"/>
    </location>
</feature>
<dbReference type="CDD" id="cd03593">
    <property type="entry name" value="CLECT_NK_receptors_like"/>
    <property type="match status" value="1"/>
</dbReference>
<keyword evidence="9" id="KW-1185">Reference proteome</keyword>
<proteinExistence type="predicted"/>
<dbReference type="GO" id="GO:0030246">
    <property type="term" value="F:carbohydrate binding"/>
    <property type="evidence" value="ECO:0007669"/>
    <property type="project" value="UniProtKB-KW"/>
</dbReference>
<dbReference type="SMART" id="SM00034">
    <property type="entry name" value="CLECT"/>
    <property type="match status" value="1"/>
</dbReference>
<keyword evidence="6" id="KW-0812">Transmembrane</keyword>
<feature type="transmembrane region" description="Helical" evidence="6">
    <location>
        <begin position="63"/>
        <end position="82"/>
    </location>
</feature>
<dbReference type="InterPro" id="IPR033992">
    <property type="entry name" value="NKR-like_CTLD"/>
</dbReference>